<reference evidence="1 2" key="1">
    <citation type="submission" date="2019-07" db="EMBL/GenBank/DDBJ databases">
        <title>Whole genome shotgun sequence of Chryseobacterium lathyri NBRC 105250.</title>
        <authorList>
            <person name="Hosoyama A."/>
            <person name="Uohara A."/>
            <person name="Ohji S."/>
            <person name="Ichikawa N."/>
        </authorList>
    </citation>
    <scope>NUCLEOTIDE SEQUENCE [LARGE SCALE GENOMIC DNA]</scope>
    <source>
        <strain evidence="1 2">NBRC 105250</strain>
    </source>
</reference>
<gene>
    <name evidence="1" type="ORF">CLA01_14290</name>
</gene>
<dbReference type="Proteomes" id="UP000321150">
    <property type="component" value="Unassembled WGS sequence"/>
</dbReference>
<name>A0A511Y828_9FLAO</name>
<organism evidence="1 2">
    <name type="scientific">Chryseobacterium lathyri</name>
    <dbReference type="NCBI Taxonomy" id="395933"/>
    <lineage>
        <taxon>Bacteria</taxon>
        <taxon>Pseudomonadati</taxon>
        <taxon>Bacteroidota</taxon>
        <taxon>Flavobacteriia</taxon>
        <taxon>Flavobacteriales</taxon>
        <taxon>Weeksellaceae</taxon>
        <taxon>Chryseobacterium group</taxon>
        <taxon>Chryseobacterium</taxon>
    </lineage>
</organism>
<comment type="caution">
    <text evidence="1">The sequence shown here is derived from an EMBL/GenBank/DDBJ whole genome shotgun (WGS) entry which is preliminary data.</text>
</comment>
<sequence length="74" mass="8451">MLKLIAEKGIRRVQLLVLGNSSWFTVKRKNSSDITEFEKNILPDTKTGIRISQSFMADGFLNSLKRREGILILN</sequence>
<dbReference type="AlphaFoldDB" id="A0A511Y828"/>
<dbReference type="EMBL" id="BJYI01000005">
    <property type="protein sequence ID" value="GEN71357.1"/>
    <property type="molecule type" value="Genomic_DNA"/>
</dbReference>
<proteinExistence type="predicted"/>
<evidence type="ECO:0000313" key="1">
    <source>
        <dbReference type="EMBL" id="GEN71357.1"/>
    </source>
</evidence>
<accession>A0A511Y828</accession>
<protein>
    <submittedName>
        <fullName evidence="1">Uncharacterized protein</fullName>
    </submittedName>
</protein>
<evidence type="ECO:0000313" key="2">
    <source>
        <dbReference type="Proteomes" id="UP000321150"/>
    </source>
</evidence>